<keyword evidence="1" id="KW-0812">Transmembrane</keyword>
<protein>
    <submittedName>
        <fullName evidence="2">Uncharacterized protein</fullName>
    </submittedName>
</protein>
<reference evidence="2 3" key="1">
    <citation type="journal article" date="2016" name="Nat. Commun.">
        <title>Thousands of microbial genomes shed light on interconnected biogeochemical processes in an aquifer system.</title>
        <authorList>
            <person name="Anantharaman K."/>
            <person name="Brown C.T."/>
            <person name="Hug L.A."/>
            <person name="Sharon I."/>
            <person name="Castelle C.J."/>
            <person name="Probst A.J."/>
            <person name="Thomas B.C."/>
            <person name="Singh A."/>
            <person name="Wilkins M.J."/>
            <person name="Karaoz U."/>
            <person name="Brodie E.L."/>
            <person name="Williams K.H."/>
            <person name="Hubbard S.S."/>
            <person name="Banfield J.F."/>
        </authorList>
    </citation>
    <scope>NUCLEOTIDE SEQUENCE [LARGE SCALE GENOMIC DNA]</scope>
</reference>
<feature type="transmembrane region" description="Helical" evidence="1">
    <location>
        <begin position="87"/>
        <end position="104"/>
    </location>
</feature>
<dbReference type="Proteomes" id="UP000176867">
    <property type="component" value="Unassembled WGS sequence"/>
</dbReference>
<evidence type="ECO:0000256" key="1">
    <source>
        <dbReference type="SAM" id="Phobius"/>
    </source>
</evidence>
<feature type="transmembrane region" description="Helical" evidence="1">
    <location>
        <begin position="6"/>
        <end position="33"/>
    </location>
</feature>
<dbReference type="STRING" id="1798533.A2609_02930"/>
<gene>
    <name evidence="2" type="ORF">A2609_02930</name>
</gene>
<sequence>MITLISFLISCQAFGAVVGVGTAVWGELAYIRAMRDGKLDTAERAHLHIIAKGLRFGMTLLLLASLGLVIVEYLLKGAVQPALTASYWVFMTLSLLIIGISWALSQRHISFLLGSAITFTAWWFLAYLTFGLLPVHSFGSALATFVVLTAIIYAMLHYVRLLALHKR</sequence>
<dbReference type="EMBL" id="MFMU01000001">
    <property type="protein sequence ID" value="OGG94233.1"/>
    <property type="molecule type" value="Genomic_DNA"/>
</dbReference>
<comment type="caution">
    <text evidence="2">The sequence shown here is derived from an EMBL/GenBank/DDBJ whole genome shotgun (WGS) entry which is preliminary data.</text>
</comment>
<evidence type="ECO:0000313" key="3">
    <source>
        <dbReference type="Proteomes" id="UP000176867"/>
    </source>
</evidence>
<name>A0A1F6G801_9BACT</name>
<organism evidence="2 3">
    <name type="scientific">Candidatus Kaiserbacteria bacterium RIFOXYD1_FULL_47_14</name>
    <dbReference type="NCBI Taxonomy" id="1798533"/>
    <lineage>
        <taxon>Bacteria</taxon>
        <taxon>Candidatus Kaiseribacteriota</taxon>
    </lineage>
</organism>
<feature type="transmembrane region" description="Helical" evidence="1">
    <location>
        <begin position="138"/>
        <end position="159"/>
    </location>
</feature>
<keyword evidence="1" id="KW-0472">Membrane</keyword>
<keyword evidence="1" id="KW-1133">Transmembrane helix</keyword>
<feature type="transmembrane region" description="Helical" evidence="1">
    <location>
        <begin position="111"/>
        <end position="132"/>
    </location>
</feature>
<proteinExistence type="predicted"/>
<evidence type="ECO:0000313" key="2">
    <source>
        <dbReference type="EMBL" id="OGG94233.1"/>
    </source>
</evidence>
<dbReference type="AlphaFoldDB" id="A0A1F6G801"/>
<feature type="transmembrane region" description="Helical" evidence="1">
    <location>
        <begin position="54"/>
        <end position="75"/>
    </location>
</feature>
<accession>A0A1F6G801</accession>